<dbReference type="Proteomes" id="UP000245728">
    <property type="component" value="Chromosome"/>
</dbReference>
<dbReference type="AlphaFoldDB" id="A0A2S2E0R8"/>
<reference evidence="3 4" key="1">
    <citation type="submission" date="2018-05" db="EMBL/GenBank/DDBJ databases">
        <title>Salinimonas sp. HMF8227 Genome sequencing and assembly.</title>
        <authorList>
            <person name="Kang H."/>
            <person name="Kang J."/>
            <person name="Cha I."/>
            <person name="Kim H."/>
            <person name="Joh K."/>
        </authorList>
    </citation>
    <scope>NUCLEOTIDE SEQUENCE [LARGE SCALE GENOMIC DNA]</scope>
    <source>
        <strain evidence="3 4">HMF8227</strain>
    </source>
</reference>
<accession>A0A2S2E0R8</accession>
<evidence type="ECO:0000313" key="3">
    <source>
        <dbReference type="EMBL" id="AWL11213.1"/>
    </source>
</evidence>
<dbReference type="KEGG" id="salh:HMF8227_00717"/>
<gene>
    <name evidence="3" type="ORF">HMF8227_00717</name>
</gene>
<evidence type="ECO:0000313" key="4">
    <source>
        <dbReference type="Proteomes" id="UP000245728"/>
    </source>
</evidence>
<feature type="transmembrane region" description="Helical" evidence="2">
    <location>
        <begin position="12"/>
        <end position="29"/>
    </location>
</feature>
<organism evidence="3 4">
    <name type="scientific">Saliniradius amylolyticus</name>
    <dbReference type="NCBI Taxonomy" id="2183582"/>
    <lineage>
        <taxon>Bacteria</taxon>
        <taxon>Pseudomonadati</taxon>
        <taxon>Pseudomonadota</taxon>
        <taxon>Gammaproteobacteria</taxon>
        <taxon>Alteromonadales</taxon>
        <taxon>Alteromonadaceae</taxon>
        <taxon>Saliniradius</taxon>
    </lineage>
</organism>
<dbReference type="RefSeq" id="WP_109338877.1">
    <property type="nucleotide sequence ID" value="NZ_CP029347.1"/>
</dbReference>
<protein>
    <submittedName>
        <fullName evidence="3">Uncharacterized protein</fullName>
    </submittedName>
</protein>
<keyword evidence="4" id="KW-1185">Reference proteome</keyword>
<keyword evidence="2" id="KW-0472">Membrane</keyword>
<name>A0A2S2E0R8_9ALTE</name>
<sequence length="184" mass="20434">MSLVLNWRHCLYGGLLVVAVYAVLIIPTLPSGVTEPSGSEAPQWSDLSLGTNSDAVNFEGVRERLNKLAPEKKAEDEEQQQSAKDSELDAQKSKPKVLRPNHEHFDENTQVALVGVFSAKKNKQFAVLRMEEFDSGQSQFVKVKQGDALGPYLLTELGQKQVTLSHQNTDKVIRLDIFKIGSKE</sequence>
<keyword evidence="2" id="KW-1133">Transmembrane helix</keyword>
<evidence type="ECO:0000256" key="2">
    <source>
        <dbReference type="SAM" id="Phobius"/>
    </source>
</evidence>
<evidence type="ECO:0000256" key="1">
    <source>
        <dbReference type="SAM" id="MobiDB-lite"/>
    </source>
</evidence>
<proteinExistence type="predicted"/>
<dbReference type="EMBL" id="CP029347">
    <property type="protein sequence ID" value="AWL11213.1"/>
    <property type="molecule type" value="Genomic_DNA"/>
</dbReference>
<feature type="region of interest" description="Disordered" evidence="1">
    <location>
        <begin position="68"/>
        <end position="99"/>
    </location>
</feature>
<keyword evidence="2" id="KW-0812">Transmembrane</keyword>